<sequence length="65" mass="6659">MLSHQRPQRLCSGGKTRSAATAPPRDASVFGAGSVGRGRSSFANRPATAEDAGYRDGTAGLQSPL</sequence>
<dbReference type="Proteomes" id="UP000292704">
    <property type="component" value="Unassembled WGS sequence"/>
</dbReference>
<dbReference type="AlphaFoldDB" id="A0A482XWG1"/>
<organism evidence="2 3">
    <name type="scientific">Natrinema altunense</name>
    <dbReference type="NCBI Taxonomy" id="222984"/>
    <lineage>
        <taxon>Archaea</taxon>
        <taxon>Methanobacteriati</taxon>
        <taxon>Methanobacteriota</taxon>
        <taxon>Stenosarchaea group</taxon>
        <taxon>Halobacteria</taxon>
        <taxon>Halobacteriales</taxon>
        <taxon>Natrialbaceae</taxon>
        <taxon>Natrinema</taxon>
    </lineage>
</organism>
<evidence type="ECO:0000313" key="3">
    <source>
        <dbReference type="Proteomes" id="UP000292704"/>
    </source>
</evidence>
<proteinExistence type="predicted"/>
<dbReference type="EMBL" id="SHMR01000001">
    <property type="protein sequence ID" value="RZH67979.1"/>
    <property type="molecule type" value="Genomic_DNA"/>
</dbReference>
<reference evidence="2 3" key="1">
    <citation type="submission" date="2019-02" db="EMBL/GenBank/DDBJ databases">
        <title>Genome analysis provides insights into bioremediation potentialities and Haloocin production by Natrinema altunense strain 4.1R isolated from Chott Douz in Tunisian desert.</title>
        <authorList>
            <person name="Najjari A."/>
            <person name="Youssef N."/>
            <person name="Ben Dhia O."/>
            <person name="Ferjani R."/>
            <person name="El Hidri D."/>
            <person name="Ouzari H.I."/>
            <person name="Cherif A."/>
        </authorList>
    </citation>
    <scope>NUCLEOTIDE SEQUENCE [LARGE SCALE GENOMIC DNA]</scope>
    <source>
        <strain evidence="2 3">4.1R</strain>
    </source>
</reference>
<evidence type="ECO:0000313" key="2">
    <source>
        <dbReference type="EMBL" id="RZH67979.1"/>
    </source>
</evidence>
<gene>
    <name evidence="2" type="ORF">ELS17_00440</name>
</gene>
<protein>
    <submittedName>
        <fullName evidence="2">Uncharacterized protein</fullName>
    </submittedName>
</protein>
<comment type="caution">
    <text evidence="2">The sequence shown here is derived from an EMBL/GenBank/DDBJ whole genome shotgun (WGS) entry which is preliminary data.</text>
</comment>
<evidence type="ECO:0000256" key="1">
    <source>
        <dbReference type="SAM" id="MobiDB-lite"/>
    </source>
</evidence>
<name>A0A482XWG1_9EURY</name>
<accession>A0A482XWG1</accession>
<feature type="region of interest" description="Disordered" evidence="1">
    <location>
        <begin position="1"/>
        <end position="65"/>
    </location>
</feature>
<dbReference type="RefSeq" id="WP_130169093.1">
    <property type="nucleotide sequence ID" value="NZ_SHMR01000001.1"/>
</dbReference>